<dbReference type="CDD" id="cd18692">
    <property type="entry name" value="PIN_VapC-like"/>
    <property type="match status" value="1"/>
</dbReference>
<reference evidence="3" key="1">
    <citation type="journal article" date="2010" name="Nat. Biotechnol.">
        <title>Draft genome sequence of the oilseed species Ricinus communis.</title>
        <authorList>
            <person name="Chan A.P."/>
            <person name="Crabtree J."/>
            <person name="Zhao Q."/>
            <person name="Lorenzi H."/>
            <person name="Orvis J."/>
            <person name="Puiu D."/>
            <person name="Melake-Berhan A."/>
            <person name="Jones K.M."/>
            <person name="Redman J."/>
            <person name="Chen G."/>
            <person name="Cahoon E.B."/>
            <person name="Gedil M."/>
            <person name="Stanke M."/>
            <person name="Haas B.J."/>
            <person name="Wortman J.R."/>
            <person name="Fraser-Liggett C.M."/>
            <person name="Ravel J."/>
            <person name="Rabinowicz P.D."/>
        </authorList>
    </citation>
    <scope>NUCLEOTIDE SEQUENCE [LARGE SCALE GENOMIC DNA]</scope>
    <source>
        <strain evidence="3">cv. Hale</strain>
    </source>
</reference>
<evidence type="ECO:0000259" key="1">
    <source>
        <dbReference type="Pfam" id="PF01850"/>
    </source>
</evidence>
<dbReference type="SUPFAM" id="SSF88723">
    <property type="entry name" value="PIN domain-like"/>
    <property type="match status" value="1"/>
</dbReference>
<organism evidence="2 3">
    <name type="scientific">Ricinus communis</name>
    <name type="common">Castor bean</name>
    <dbReference type="NCBI Taxonomy" id="3988"/>
    <lineage>
        <taxon>Eukaryota</taxon>
        <taxon>Viridiplantae</taxon>
        <taxon>Streptophyta</taxon>
        <taxon>Embryophyta</taxon>
        <taxon>Tracheophyta</taxon>
        <taxon>Spermatophyta</taxon>
        <taxon>Magnoliopsida</taxon>
        <taxon>eudicotyledons</taxon>
        <taxon>Gunneridae</taxon>
        <taxon>Pentapetalae</taxon>
        <taxon>rosids</taxon>
        <taxon>fabids</taxon>
        <taxon>Malpighiales</taxon>
        <taxon>Euphorbiaceae</taxon>
        <taxon>Acalyphoideae</taxon>
        <taxon>Acalypheae</taxon>
        <taxon>Ricinus</taxon>
    </lineage>
</organism>
<sequence>MIATGGTISVQVLNEVTSVCHKKLKMDWVEIGAVLEAIKANLQVVPLTEKTHALAVQICQLHQLSFYDAHICAAAIDAGATTLLSEDMQDGMVIDGMAIKNPFNGF</sequence>
<keyword evidence="3" id="KW-1185">Reference proteome</keyword>
<dbReference type="Gene3D" id="3.40.50.1010">
    <property type="entry name" value="5'-nuclease"/>
    <property type="match status" value="1"/>
</dbReference>
<accession>B9TJ27</accession>
<proteinExistence type="predicted"/>
<dbReference type="InterPro" id="IPR002716">
    <property type="entry name" value="PIN_dom"/>
</dbReference>
<name>B9TJ27_RICCO</name>
<protein>
    <recommendedName>
        <fullName evidence="1">PIN domain-containing protein</fullName>
    </recommendedName>
</protein>
<evidence type="ECO:0000313" key="3">
    <source>
        <dbReference type="Proteomes" id="UP000008311"/>
    </source>
</evidence>
<dbReference type="InterPro" id="IPR029060">
    <property type="entry name" value="PIN-like_dom_sf"/>
</dbReference>
<dbReference type="EMBL" id="EQ983325">
    <property type="protein sequence ID" value="EEF24136.1"/>
    <property type="molecule type" value="Genomic_DNA"/>
</dbReference>
<dbReference type="AlphaFoldDB" id="B9TJ27"/>
<gene>
    <name evidence="2" type="ORF">RCOM_1880810</name>
</gene>
<evidence type="ECO:0000313" key="2">
    <source>
        <dbReference type="EMBL" id="EEF24136.1"/>
    </source>
</evidence>
<dbReference type="InParanoid" id="B9TJ27"/>
<dbReference type="Proteomes" id="UP000008311">
    <property type="component" value="Unassembled WGS sequence"/>
</dbReference>
<feature type="domain" description="PIN" evidence="1">
    <location>
        <begin position="8"/>
        <end position="87"/>
    </location>
</feature>
<dbReference type="Pfam" id="PF01850">
    <property type="entry name" value="PIN"/>
    <property type="match status" value="1"/>
</dbReference>